<protein>
    <submittedName>
        <fullName evidence="2">CDP-alcohol phosphatidyltransferase</fullName>
    </submittedName>
</protein>
<dbReference type="Pfam" id="PF00884">
    <property type="entry name" value="Sulfatase"/>
    <property type="match status" value="1"/>
</dbReference>
<keyword evidence="3" id="KW-1185">Reference proteome</keyword>
<dbReference type="Proteomes" id="UP000035721">
    <property type="component" value="Unassembled WGS sequence"/>
</dbReference>
<comment type="caution">
    <text evidence="2">The sequence shown here is derived from an EMBL/GenBank/DDBJ whole genome shotgun (WGS) entry which is preliminary data.</text>
</comment>
<dbReference type="Gene3D" id="3.40.720.10">
    <property type="entry name" value="Alkaline Phosphatase, subunit A"/>
    <property type="match status" value="1"/>
</dbReference>
<dbReference type="AlphaFoldDB" id="A0A077M4A8"/>
<sequence length="327" mass="35560">MDPYQATPGADLLTALHGKDVLLVFVESYGRVALDGPATVTTPVSAALTRAQSALSRGGWSSRSALLTSSTYGGLSWLAHSTLQSGLWVDDQQRYDDLVAGDRLTLSSAFRRAGWRTASVVPSDHGPWWVGSRFYRFDAMSDADDLGYTGPSFGYADVPDEFTLARLAQRELAPGHRPVMAEVDLVSSHGPWTPLPSLVPWAEATDSSVYAGMPAGQPSAAQIWPTPARVQASYGRSIAYSLDSLVAFVENAHDDNLVLVVLGDHQPASIVSGPHSDRDVPISIISHDPSVLDRIDGWGWQDGLRPTPEAPRWRMDQFRDRFLAAYR</sequence>
<evidence type="ECO:0000259" key="1">
    <source>
        <dbReference type="Pfam" id="PF00884"/>
    </source>
</evidence>
<keyword evidence="2" id="KW-0808">Transferase</keyword>
<dbReference type="EMBL" id="CAJB01000317">
    <property type="protein sequence ID" value="CCH78960.1"/>
    <property type="molecule type" value="Genomic_DNA"/>
</dbReference>
<proteinExistence type="predicted"/>
<gene>
    <name evidence="2" type="ORF">BN12_3840001</name>
</gene>
<organism evidence="2 3">
    <name type="scientific">Nostocoides japonicum T1-X7</name>
    <dbReference type="NCBI Taxonomy" id="1194083"/>
    <lineage>
        <taxon>Bacteria</taxon>
        <taxon>Bacillati</taxon>
        <taxon>Actinomycetota</taxon>
        <taxon>Actinomycetes</taxon>
        <taxon>Micrococcales</taxon>
        <taxon>Intrasporangiaceae</taxon>
        <taxon>Nostocoides</taxon>
    </lineage>
</organism>
<dbReference type="GO" id="GO:0016740">
    <property type="term" value="F:transferase activity"/>
    <property type="evidence" value="ECO:0007669"/>
    <property type="project" value="UniProtKB-KW"/>
</dbReference>
<evidence type="ECO:0000313" key="3">
    <source>
        <dbReference type="Proteomes" id="UP000035721"/>
    </source>
</evidence>
<reference evidence="2 3" key="1">
    <citation type="journal article" date="2013" name="ISME J.">
        <title>A metabolic model for members of the genus Tetrasphaera involved in enhanced biological phosphorus removal.</title>
        <authorList>
            <person name="Kristiansen R."/>
            <person name="Nguyen H.T.T."/>
            <person name="Saunders A.M."/>
            <person name="Nielsen J.L."/>
            <person name="Wimmer R."/>
            <person name="Le V.Q."/>
            <person name="McIlroy S.J."/>
            <person name="Petrovski S."/>
            <person name="Seviour R.J."/>
            <person name="Calteau A."/>
            <person name="Nielsen K.L."/>
            <person name="Nielsen P.H."/>
        </authorList>
    </citation>
    <scope>NUCLEOTIDE SEQUENCE [LARGE SCALE GENOMIC DNA]</scope>
    <source>
        <strain evidence="2 3">T1-X7</strain>
    </source>
</reference>
<name>A0A077M4A8_9MICO</name>
<dbReference type="STRING" id="1194083.BN12_3840001"/>
<dbReference type="InterPro" id="IPR000917">
    <property type="entry name" value="Sulfatase_N"/>
</dbReference>
<dbReference type="InterPro" id="IPR017850">
    <property type="entry name" value="Alkaline_phosphatase_core_sf"/>
</dbReference>
<feature type="domain" description="Sulfatase N-terminal" evidence="1">
    <location>
        <begin position="20"/>
        <end position="269"/>
    </location>
</feature>
<accession>A0A077M4A8</accession>
<evidence type="ECO:0000313" key="2">
    <source>
        <dbReference type="EMBL" id="CCH78960.1"/>
    </source>
</evidence>
<dbReference type="SUPFAM" id="SSF53649">
    <property type="entry name" value="Alkaline phosphatase-like"/>
    <property type="match status" value="1"/>
</dbReference>
<dbReference type="OrthoDB" id="1376015at2"/>